<protein>
    <submittedName>
        <fullName evidence="2">Uncharacterized protein</fullName>
    </submittedName>
</protein>
<keyword evidence="3" id="KW-1185">Reference proteome</keyword>
<feature type="region of interest" description="Disordered" evidence="1">
    <location>
        <begin position="1"/>
        <end position="26"/>
    </location>
</feature>
<evidence type="ECO:0000313" key="3">
    <source>
        <dbReference type="Proteomes" id="UP001054945"/>
    </source>
</evidence>
<accession>A0AAV4P4S7</accession>
<dbReference type="AlphaFoldDB" id="A0AAV4P4S7"/>
<proteinExistence type="predicted"/>
<organism evidence="2 3">
    <name type="scientific">Caerostris extrusa</name>
    <name type="common">Bark spider</name>
    <name type="synonym">Caerostris bankana</name>
    <dbReference type="NCBI Taxonomy" id="172846"/>
    <lineage>
        <taxon>Eukaryota</taxon>
        <taxon>Metazoa</taxon>
        <taxon>Ecdysozoa</taxon>
        <taxon>Arthropoda</taxon>
        <taxon>Chelicerata</taxon>
        <taxon>Arachnida</taxon>
        <taxon>Araneae</taxon>
        <taxon>Araneomorphae</taxon>
        <taxon>Entelegynae</taxon>
        <taxon>Araneoidea</taxon>
        <taxon>Araneidae</taxon>
        <taxon>Caerostris</taxon>
    </lineage>
</organism>
<sequence>MRGLPPDFPTIDINSELLDRNNGGTSEKKGTVFIGNSISTTNNFVPVTLFCVKCTGSHKSCFCLKHNETPSCCVLCKVDYAAKFSGCA</sequence>
<name>A0AAV4P4S7_CAEEX</name>
<gene>
    <name evidence="2" type="ORF">CEXT_791271</name>
</gene>
<comment type="caution">
    <text evidence="2">The sequence shown here is derived from an EMBL/GenBank/DDBJ whole genome shotgun (WGS) entry which is preliminary data.</text>
</comment>
<evidence type="ECO:0000256" key="1">
    <source>
        <dbReference type="SAM" id="MobiDB-lite"/>
    </source>
</evidence>
<dbReference type="EMBL" id="BPLR01021479">
    <property type="protein sequence ID" value="GIX90162.1"/>
    <property type="molecule type" value="Genomic_DNA"/>
</dbReference>
<evidence type="ECO:0000313" key="2">
    <source>
        <dbReference type="EMBL" id="GIX90162.1"/>
    </source>
</evidence>
<reference evidence="2 3" key="1">
    <citation type="submission" date="2021-06" db="EMBL/GenBank/DDBJ databases">
        <title>Caerostris extrusa draft genome.</title>
        <authorList>
            <person name="Kono N."/>
            <person name="Arakawa K."/>
        </authorList>
    </citation>
    <scope>NUCLEOTIDE SEQUENCE [LARGE SCALE GENOMIC DNA]</scope>
</reference>
<dbReference type="Proteomes" id="UP001054945">
    <property type="component" value="Unassembled WGS sequence"/>
</dbReference>